<dbReference type="Proteomes" id="UP000008035">
    <property type="component" value="Chromosome"/>
</dbReference>
<gene>
    <name evidence="1" type="ordered locus">BN117_0489</name>
</gene>
<protein>
    <submittedName>
        <fullName evidence="1">Uncharacterized protein</fullName>
    </submittedName>
</protein>
<reference evidence="1 2" key="1">
    <citation type="journal article" date="2012" name="BMC Genomics">
        <title>Comparative genomics of the classical Bordetella subspecies: the evolution and exchange of virulence-associated diversity amongst closely related pathogens.</title>
        <authorList>
            <person name="Park J."/>
            <person name="Zhang Y."/>
            <person name="Buboltz A.M."/>
            <person name="Zhang X."/>
            <person name="Schuster S.C."/>
            <person name="Ahuja U."/>
            <person name="Liu M."/>
            <person name="Miller J.F."/>
            <person name="Sebaihia M."/>
            <person name="Bentley S.D."/>
            <person name="Parkhill J."/>
            <person name="Harvill E.T."/>
        </authorList>
    </citation>
    <scope>NUCLEOTIDE SEQUENCE [LARGE SCALE GENOMIC DNA]</scope>
    <source>
        <strain evidence="1 2">Bpp5</strain>
    </source>
</reference>
<dbReference type="AlphaFoldDB" id="K0M842"/>
<evidence type="ECO:0000313" key="2">
    <source>
        <dbReference type="Proteomes" id="UP000008035"/>
    </source>
</evidence>
<proteinExistence type="predicted"/>
<name>K0M842_BORPB</name>
<dbReference type="HOGENOM" id="CLU_1923551_0_0_4"/>
<sequence length="131" mass="14159">MKGLFFDATPIYKVAGGLTAFSSRVGLRASCHELKSDAPGPLTVSEIHDLMALAGPHGTTQHNTLSCESVFLPWPPTRSQHQVEITQALVERRPTPDKGKSTLYAGTEMRRSTLWYVGLLGRVLLGSGVPS</sequence>
<organism evidence="1 2">
    <name type="scientific">Bordetella parapertussis (strain Bpp5)</name>
    <dbReference type="NCBI Taxonomy" id="1208660"/>
    <lineage>
        <taxon>Bacteria</taxon>
        <taxon>Pseudomonadati</taxon>
        <taxon>Pseudomonadota</taxon>
        <taxon>Betaproteobacteria</taxon>
        <taxon>Burkholderiales</taxon>
        <taxon>Alcaligenaceae</taxon>
        <taxon>Bordetella</taxon>
    </lineage>
</organism>
<dbReference type="EMBL" id="HE965803">
    <property type="protein sequence ID" value="CCJ47822.1"/>
    <property type="molecule type" value="Genomic_DNA"/>
</dbReference>
<accession>K0M842</accession>
<dbReference type="KEGG" id="bpar:BN117_0489"/>
<evidence type="ECO:0000313" key="1">
    <source>
        <dbReference type="EMBL" id="CCJ47822.1"/>
    </source>
</evidence>